<dbReference type="AlphaFoldDB" id="Q4T6Y5"/>
<feature type="non-terminal residue" evidence="5">
    <location>
        <position position="436"/>
    </location>
</feature>
<sequence length="436" mass="49503">MGESRLIVEELLSICLQRMTAEESSRRTEQAALEVKLKHARNQLDVEMKKRYKMEGDYQYLQRQMQLMCDILVHDSKSSAALNEEQKSLLAAFEQRGANVSTQRSSKRLSVIDESSYLSVCHSDISYDRTDDDLDLDTSVLKPLRSRARERRLTFATCLLGQRTSMGPSVGAPVGKRGRGGTLMEEKKAEDKEVETFVQALLAAPDSGGQVHVIRPETCSPCGKKIRFGRMALKCRNCRLVTHLECQRRVVLSCPSSSATGHSTQQKGLYRVPGGERLVKELRETFLQGKSPLMLEKVQDIHVVCGFLKDFLRKLKEPLITFRLHRRFMEASEVTYEDQRTSLLHQLISELPKVNRDTLAFLLLHLHKVMKSPHCQMNQNNLARVFGPTVVGHGMSEPSPTTIMRDTNTQLKVMCCLLSLPEAYWKRILASQRDQV</sequence>
<reference evidence="5" key="2">
    <citation type="submission" date="2004-02" db="EMBL/GenBank/DDBJ databases">
        <authorList>
            <consortium name="Genoscope"/>
            <consortium name="Whitehead Institute Centre for Genome Research"/>
        </authorList>
    </citation>
    <scope>NUCLEOTIDE SEQUENCE</scope>
</reference>
<dbReference type="PROSITE" id="PS50081">
    <property type="entry name" value="ZF_DAG_PE_2"/>
    <property type="match status" value="1"/>
</dbReference>
<organism evidence="5">
    <name type="scientific">Tetraodon nigroviridis</name>
    <name type="common">Spotted green pufferfish</name>
    <name type="synonym">Chelonodon nigroviridis</name>
    <dbReference type="NCBI Taxonomy" id="99883"/>
    <lineage>
        <taxon>Eukaryota</taxon>
        <taxon>Metazoa</taxon>
        <taxon>Chordata</taxon>
        <taxon>Craniata</taxon>
        <taxon>Vertebrata</taxon>
        <taxon>Euteleostomi</taxon>
        <taxon>Actinopterygii</taxon>
        <taxon>Neopterygii</taxon>
        <taxon>Teleostei</taxon>
        <taxon>Neoteleostei</taxon>
        <taxon>Acanthomorphata</taxon>
        <taxon>Eupercaria</taxon>
        <taxon>Tetraodontiformes</taxon>
        <taxon>Tetradontoidea</taxon>
        <taxon>Tetraodontidae</taxon>
        <taxon>Tetraodon</taxon>
    </lineage>
</organism>
<dbReference type="PANTHER" id="PTHR46199">
    <property type="entry name" value="RAC GTPASE-ACTIVATING PROTEIN 1"/>
    <property type="match status" value="1"/>
</dbReference>
<keyword evidence="2" id="KW-0862">Zinc</keyword>
<dbReference type="GO" id="GO:0000281">
    <property type="term" value="P:mitotic cytokinesis"/>
    <property type="evidence" value="ECO:0007669"/>
    <property type="project" value="TreeGrafter"/>
</dbReference>
<dbReference type="InterPro" id="IPR046349">
    <property type="entry name" value="C1-like_sf"/>
</dbReference>
<feature type="domain" description="Phorbol-ester/DAG-type" evidence="3">
    <location>
        <begin position="211"/>
        <end position="254"/>
    </location>
</feature>
<evidence type="ECO:0000259" key="4">
    <source>
        <dbReference type="PROSITE" id="PS50238"/>
    </source>
</evidence>
<dbReference type="GO" id="GO:0005096">
    <property type="term" value="F:GTPase activator activity"/>
    <property type="evidence" value="ECO:0007669"/>
    <property type="project" value="TreeGrafter"/>
</dbReference>
<dbReference type="SUPFAM" id="SSF57889">
    <property type="entry name" value="Cysteine-rich domain"/>
    <property type="match status" value="1"/>
</dbReference>
<dbReference type="OrthoDB" id="2218807at2759"/>
<proteinExistence type="predicted"/>
<dbReference type="SMART" id="SM00324">
    <property type="entry name" value="RhoGAP"/>
    <property type="match status" value="1"/>
</dbReference>
<protein>
    <submittedName>
        <fullName evidence="5">Chromosome undetermined SCAF8492, whole genome shotgun sequence</fullName>
    </submittedName>
</protein>
<dbReference type="GO" id="GO:0046872">
    <property type="term" value="F:metal ion binding"/>
    <property type="evidence" value="ECO:0007669"/>
    <property type="project" value="UniProtKB-KW"/>
</dbReference>
<reference evidence="5" key="1">
    <citation type="journal article" date="2004" name="Nature">
        <title>Genome duplication in the teleost fish Tetraodon nigroviridis reveals the early vertebrate proto-karyotype.</title>
        <authorList>
            <person name="Jaillon O."/>
            <person name="Aury J.-M."/>
            <person name="Brunet F."/>
            <person name="Petit J.-L."/>
            <person name="Stange-Thomann N."/>
            <person name="Mauceli E."/>
            <person name="Bouneau L."/>
            <person name="Fischer C."/>
            <person name="Ozouf-Costaz C."/>
            <person name="Bernot A."/>
            <person name="Nicaud S."/>
            <person name="Jaffe D."/>
            <person name="Fisher S."/>
            <person name="Lutfalla G."/>
            <person name="Dossat C."/>
            <person name="Segurens B."/>
            <person name="Dasilva C."/>
            <person name="Salanoubat M."/>
            <person name="Levy M."/>
            <person name="Boudet N."/>
            <person name="Castellano S."/>
            <person name="Anthouard V."/>
            <person name="Jubin C."/>
            <person name="Castelli V."/>
            <person name="Katinka M."/>
            <person name="Vacherie B."/>
            <person name="Biemont C."/>
            <person name="Skalli Z."/>
            <person name="Cattolico L."/>
            <person name="Poulain J."/>
            <person name="De Berardinis V."/>
            <person name="Cruaud C."/>
            <person name="Duprat S."/>
            <person name="Brottier P."/>
            <person name="Coutanceau J.-P."/>
            <person name="Gouzy J."/>
            <person name="Parra G."/>
            <person name="Lardier G."/>
            <person name="Chapple C."/>
            <person name="McKernan K.J."/>
            <person name="McEwan P."/>
            <person name="Bosak S."/>
            <person name="Kellis M."/>
            <person name="Volff J.-N."/>
            <person name="Guigo R."/>
            <person name="Zody M.C."/>
            <person name="Mesirov J."/>
            <person name="Lindblad-Toh K."/>
            <person name="Birren B."/>
            <person name="Nusbaum C."/>
            <person name="Kahn D."/>
            <person name="Robinson-Rechavi M."/>
            <person name="Laudet V."/>
            <person name="Schachter V."/>
            <person name="Quetier F."/>
            <person name="Saurin W."/>
            <person name="Scarpelli C."/>
            <person name="Wincker P."/>
            <person name="Lander E.S."/>
            <person name="Weissenbach J."/>
            <person name="Roest Crollius H."/>
        </authorList>
    </citation>
    <scope>NUCLEOTIDE SEQUENCE [LARGE SCALE GENOMIC DNA]</scope>
</reference>
<evidence type="ECO:0000313" key="5">
    <source>
        <dbReference type="EMBL" id="CAF91347.1"/>
    </source>
</evidence>
<evidence type="ECO:0000256" key="1">
    <source>
        <dbReference type="ARBA" id="ARBA00022723"/>
    </source>
</evidence>
<dbReference type="Gene3D" id="1.10.555.10">
    <property type="entry name" value="Rho GTPase activation protein"/>
    <property type="match status" value="1"/>
</dbReference>
<dbReference type="GO" id="GO:0030496">
    <property type="term" value="C:midbody"/>
    <property type="evidence" value="ECO:0007669"/>
    <property type="project" value="TreeGrafter"/>
</dbReference>
<feature type="domain" description="Rho-GAP" evidence="4">
    <location>
        <begin position="238"/>
        <end position="425"/>
    </location>
</feature>
<dbReference type="GO" id="GO:0007266">
    <property type="term" value="P:Rho protein signal transduction"/>
    <property type="evidence" value="ECO:0007669"/>
    <property type="project" value="TreeGrafter"/>
</dbReference>
<dbReference type="SUPFAM" id="SSF48350">
    <property type="entry name" value="GTPase activation domain, GAP"/>
    <property type="match status" value="1"/>
</dbReference>
<evidence type="ECO:0000256" key="2">
    <source>
        <dbReference type="ARBA" id="ARBA00022833"/>
    </source>
</evidence>
<name>Q4T6Y5_TETNG</name>
<keyword evidence="1" id="KW-0479">Metal-binding</keyword>
<dbReference type="EMBL" id="CAAE01008492">
    <property type="protein sequence ID" value="CAF91347.1"/>
    <property type="molecule type" value="Genomic_DNA"/>
</dbReference>
<dbReference type="GO" id="GO:0005634">
    <property type="term" value="C:nucleus"/>
    <property type="evidence" value="ECO:0007669"/>
    <property type="project" value="TreeGrafter"/>
</dbReference>
<accession>Q4T6Y5</accession>
<dbReference type="PROSITE" id="PS50238">
    <property type="entry name" value="RHOGAP"/>
    <property type="match status" value="1"/>
</dbReference>
<dbReference type="PANTHER" id="PTHR46199:SF2">
    <property type="entry name" value="RAC GTPASE-ACTIVATING PROTEIN 1"/>
    <property type="match status" value="1"/>
</dbReference>
<gene>
    <name evidence="5" type="ORF">GSTENG00006047001</name>
</gene>
<dbReference type="Pfam" id="PF00130">
    <property type="entry name" value="C1_1"/>
    <property type="match status" value="1"/>
</dbReference>
<dbReference type="InterPro" id="IPR008936">
    <property type="entry name" value="Rho_GTPase_activation_prot"/>
</dbReference>
<dbReference type="Pfam" id="PF00620">
    <property type="entry name" value="RhoGAP"/>
    <property type="match status" value="1"/>
</dbReference>
<evidence type="ECO:0000259" key="3">
    <source>
        <dbReference type="PROSITE" id="PS50081"/>
    </source>
</evidence>
<dbReference type="GO" id="GO:0051256">
    <property type="term" value="P:mitotic spindle midzone assembly"/>
    <property type="evidence" value="ECO:0007669"/>
    <property type="project" value="TreeGrafter"/>
</dbReference>
<dbReference type="CDD" id="cd20821">
    <property type="entry name" value="C1_MgcRacGAP"/>
    <property type="match status" value="1"/>
</dbReference>
<dbReference type="InterPro" id="IPR002219">
    <property type="entry name" value="PKC_DAG/PE"/>
</dbReference>
<dbReference type="GO" id="GO:0097149">
    <property type="term" value="C:centralspindlin complex"/>
    <property type="evidence" value="ECO:0007669"/>
    <property type="project" value="TreeGrafter"/>
</dbReference>
<dbReference type="GO" id="GO:0032154">
    <property type="term" value="C:cleavage furrow"/>
    <property type="evidence" value="ECO:0007669"/>
    <property type="project" value="TreeGrafter"/>
</dbReference>
<dbReference type="KEGG" id="tng:GSTEN00006047G001"/>
<dbReference type="Gene3D" id="3.30.60.20">
    <property type="match status" value="1"/>
</dbReference>
<dbReference type="GO" id="GO:0051233">
    <property type="term" value="C:spindle midzone"/>
    <property type="evidence" value="ECO:0007669"/>
    <property type="project" value="TreeGrafter"/>
</dbReference>
<dbReference type="InterPro" id="IPR000198">
    <property type="entry name" value="RhoGAP_dom"/>
</dbReference>